<feature type="region of interest" description="Disordered" evidence="1">
    <location>
        <begin position="1"/>
        <end position="52"/>
    </location>
</feature>
<dbReference type="GeneID" id="19298957"/>
<proteinExistence type="predicted"/>
<dbReference type="HOGENOM" id="CLU_2606255_0_0_1"/>
<evidence type="ECO:0000313" key="3">
    <source>
        <dbReference type="Proteomes" id="UP000030669"/>
    </source>
</evidence>
<protein>
    <submittedName>
        <fullName evidence="2">Uncharacterized protein</fullName>
    </submittedName>
</protein>
<dbReference type="Proteomes" id="UP000030669">
    <property type="component" value="Unassembled WGS sequence"/>
</dbReference>
<organism evidence="2 3">
    <name type="scientific">Gloeophyllum trabeum (strain ATCC 11539 / FP-39264 / Madison 617)</name>
    <name type="common">Brown rot fungus</name>
    <dbReference type="NCBI Taxonomy" id="670483"/>
    <lineage>
        <taxon>Eukaryota</taxon>
        <taxon>Fungi</taxon>
        <taxon>Dikarya</taxon>
        <taxon>Basidiomycota</taxon>
        <taxon>Agaricomycotina</taxon>
        <taxon>Agaricomycetes</taxon>
        <taxon>Gloeophyllales</taxon>
        <taxon>Gloeophyllaceae</taxon>
        <taxon>Gloeophyllum</taxon>
    </lineage>
</organism>
<gene>
    <name evidence="2" type="ORF">GLOTRDRAFT_108906</name>
</gene>
<dbReference type="OMA" id="WVKGHAV"/>
<dbReference type="OrthoDB" id="2749268at2759"/>
<dbReference type="KEGG" id="gtr:GLOTRDRAFT_108906"/>
<name>S7RZB2_GLOTA</name>
<keyword evidence="3" id="KW-1185">Reference proteome</keyword>
<dbReference type="EMBL" id="KB469296">
    <property type="protein sequence ID" value="EPQ60335.1"/>
    <property type="molecule type" value="Genomic_DNA"/>
</dbReference>
<accession>S7RZB2</accession>
<feature type="compositionally biased region" description="Polar residues" evidence="1">
    <location>
        <begin position="1"/>
        <end position="18"/>
    </location>
</feature>
<evidence type="ECO:0000313" key="2">
    <source>
        <dbReference type="EMBL" id="EPQ60335.1"/>
    </source>
</evidence>
<reference evidence="2 3" key="1">
    <citation type="journal article" date="2012" name="Science">
        <title>The Paleozoic origin of enzymatic lignin decomposition reconstructed from 31 fungal genomes.</title>
        <authorList>
            <person name="Floudas D."/>
            <person name="Binder M."/>
            <person name="Riley R."/>
            <person name="Barry K."/>
            <person name="Blanchette R.A."/>
            <person name="Henrissat B."/>
            <person name="Martinez A.T."/>
            <person name="Otillar R."/>
            <person name="Spatafora J.W."/>
            <person name="Yadav J.S."/>
            <person name="Aerts A."/>
            <person name="Benoit I."/>
            <person name="Boyd A."/>
            <person name="Carlson A."/>
            <person name="Copeland A."/>
            <person name="Coutinho P.M."/>
            <person name="de Vries R.P."/>
            <person name="Ferreira P."/>
            <person name="Findley K."/>
            <person name="Foster B."/>
            <person name="Gaskell J."/>
            <person name="Glotzer D."/>
            <person name="Gorecki P."/>
            <person name="Heitman J."/>
            <person name="Hesse C."/>
            <person name="Hori C."/>
            <person name="Igarashi K."/>
            <person name="Jurgens J.A."/>
            <person name="Kallen N."/>
            <person name="Kersten P."/>
            <person name="Kohler A."/>
            <person name="Kuees U."/>
            <person name="Kumar T.K.A."/>
            <person name="Kuo A."/>
            <person name="LaButti K."/>
            <person name="Larrondo L.F."/>
            <person name="Lindquist E."/>
            <person name="Ling A."/>
            <person name="Lombard V."/>
            <person name="Lucas S."/>
            <person name="Lundell T."/>
            <person name="Martin R."/>
            <person name="McLaughlin D.J."/>
            <person name="Morgenstern I."/>
            <person name="Morin E."/>
            <person name="Murat C."/>
            <person name="Nagy L.G."/>
            <person name="Nolan M."/>
            <person name="Ohm R.A."/>
            <person name="Patyshakuliyeva A."/>
            <person name="Rokas A."/>
            <person name="Ruiz-Duenas F.J."/>
            <person name="Sabat G."/>
            <person name="Salamov A."/>
            <person name="Samejima M."/>
            <person name="Schmutz J."/>
            <person name="Slot J.C."/>
            <person name="St John F."/>
            <person name="Stenlid J."/>
            <person name="Sun H."/>
            <person name="Sun S."/>
            <person name="Syed K."/>
            <person name="Tsang A."/>
            <person name="Wiebenga A."/>
            <person name="Young D."/>
            <person name="Pisabarro A."/>
            <person name="Eastwood D.C."/>
            <person name="Martin F."/>
            <person name="Cullen D."/>
            <person name="Grigoriev I.V."/>
            <person name="Hibbett D.S."/>
        </authorList>
    </citation>
    <scope>NUCLEOTIDE SEQUENCE [LARGE SCALE GENOMIC DNA]</scope>
    <source>
        <strain evidence="2 3">ATCC 11539</strain>
    </source>
</reference>
<sequence length="79" mass="8733">MGCIPSKQQVIETSTSTLPEMRPKSALSFGSFRNNKAKTRKPGPASPVISGDAPPWVRGHRVFILNEEEAGFRDEKIYS</sequence>
<dbReference type="RefSeq" id="XP_007860769.1">
    <property type="nucleotide sequence ID" value="XM_007862578.1"/>
</dbReference>
<dbReference type="AlphaFoldDB" id="S7RZB2"/>
<evidence type="ECO:0000256" key="1">
    <source>
        <dbReference type="SAM" id="MobiDB-lite"/>
    </source>
</evidence>